<evidence type="ECO:0000313" key="3">
    <source>
        <dbReference type="EMBL" id="KAJ3183816.1"/>
    </source>
</evidence>
<dbReference type="AlphaFoldDB" id="A0AAD5TQ57"/>
<dbReference type="SUPFAM" id="SSF56112">
    <property type="entry name" value="Protein kinase-like (PK-like)"/>
    <property type="match status" value="1"/>
</dbReference>
<dbReference type="Pfam" id="PF01636">
    <property type="entry name" value="APH"/>
    <property type="match status" value="1"/>
</dbReference>
<evidence type="ECO:0000259" key="2">
    <source>
        <dbReference type="Pfam" id="PF01636"/>
    </source>
</evidence>
<evidence type="ECO:0000313" key="4">
    <source>
        <dbReference type="Proteomes" id="UP001212152"/>
    </source>
</evidence>
<dbReference type="InterPro" id="IPR002575">
    <property type="entry name" value="Aminoglycoside_PTrfase"/>
</dbReference>
<feature type="region of interest" description="Disordered" evidence="1">
    <location>
        <begin position="16"/>
        <end position="45"/>
    </location>
</feature>
<proteinExistence type="predicted"/>
<dbReference type="InterPro" id="IPR051678">
    <property type="entry name" value="AGP_Transferase"/>
</dbReference>
<dbReference type="PANTHER" id="PTHR21310:SF15">
    <property type="entry name" value="AMINOGLYCOSIDE PHOSPHOTRANSFERASE DOMAIN-CONTAINING PROTEIN"/>
    <property type="match status" value="1"/>
</dbReference>
<accession>A0AAD5TQ57</accession>
<name>A0AAD5TQ57_9FUNG</name>
<feature type="domain" description="Aminoglycoside phosphotransferase" evidence="2">
    <location>
        <begin position="291"/>
        <end position="334"/>
    </location>
</feature>
<comment type="caution">
    <text evidence="3">The sequence shown here is derived from an EMBL/GenBank/DDBJ whole genome shotgun (WGS) entry which is preliminary data.</text>
</comment>
<dbReference type="PANTHER" id="PTHR21310">
    <property type="entry name" value="AMINOGLYCOSIDE PHOSPHOTRANSFERASE-RELATED-RELATED"/>
    <property type="match status" value="1"/>
</dbReference>
<dbReference type="Proteomes" id="UP001212152">
    <property type="component" value="Unassembled WGS sequence"/>
</dbReference>
<keyword evidence="4" id="KW-1185">Reference proteome</keyword>
<dbReference type="InterPro" id="IPR011009">
    <property type="entry name" value="Kinase-like_dom_sf"/>
</dbReference>
<gene>
    <name evidence="3" type="ORF">HDU87_005932</name>
</gene>
<reference evidence="3" key="1">
    <citation type="submission" date="2020-05" db="EMBL/GenBank/DDBJ databases">
        <title>Phylogenomic resolution of chytrid fungi.</title>
        <authorList>
            <person name="Stajich J.E."/>
            <person name="Amses K."/>
            <person name="Simmons R."/>
            <person name="Seto K."/>
            <person name="Myers J."/>
            <person name="Bonds A."/>
            <person name="Quandt C.A."/>
            <person name="Barry K."/>
            <person name="Liu P."/>
            <person name="Grigoriev I."/>
            <person name="Longcore J.E."/>
            <person name="James T.Y."/>
        </authorList>
    </citation>
    <scope>NUCLEOTIDE SEQUENCE</scope>
    <source>
        <strain evidence="3">JEL0379</strain>
    </source>
</reference>
<dbReference type="Gene3D" id="3.90.1200.10">
    <property type="match status" value="1"/>
</dbReference>
<evidence type="ECO:0000256" key="1">
    <source>
        <dbReference type="SAM" id="MobiDB-lite"/>
    </source>
</evidence>
<organism evidence="3 4">
    <name type="scientific">Geranomyces variabilis</name>
    <dbReference type="NCBI Taxonomy" id="109894"/>
    <lineage>
        <taxon>Eukaryota</taxon>
        <taxon>Fungi</taxon>
        <taxon>Fungi incertae sedis</taxon>
        <taxon>Chytridiomycota</taxon>
        <taxon>Chytridiomycota incertae sedis</taxon>
        <taxon>Chytridiomycetes</taxon>
        <taxon>Spizellomycetales</taxon>
        <taxon>Powellomycetaceae</taxon>
        <taxon>Geranomyces</taxon>
    </lineage>
</organism>
<protein>
    <recommendedName>
        <fullName evidence="2">Aminoglycoside phosphotransferase domain-containing protein</fullName>
    </recommendedName>
</protein>
<sequence>MQVNTQIGFKARVLQKTSDPLRGTPDGAPQDREMSNMRSRRKSGFTTRLRENVRIRRTLNAWSPWSISAVESQICAAFPNDEVRGLGRVQASGGYNLVVRTLPKNPTNATVQLVRFTTKRKPLVADYIAAGVAASVICAAEGVPTPVCTGPYPLVVPGCLPFRAKPRFFSTLPLVTDAKPLFDLWPGATVSFKRAVLQSLAEGLSGLFNRPFEKMGSPYTTADGKISIGPICSPYIDKASRIGRVNKGPYDTWADYARSLVGAYKLIYRHHCGIVQNLSLLHANISALAASKGYSATDKFYLAHPDLHDGNILVDAGSGQVRAIIDWDGAVTEPLDCVTTYPPYRWHTGGPDEDKEDDELLPFFVETLRARGCSRWADALDVDQSQPIPESGASAGRGEPYDAGVDFARVVEMPLDLHPTSFGRALFFLLKRLHLAGIIPAGSEIAPAAKRPRGTWVESKVALCKGFFEDLF</sequence>
<dbReference type="EMBL" id="JADGJQ010000005">
    <property type="protein sequence ID" value="KAJ3183816.1"/>
    <property type="molecule type" value="Genomic_DNA"/>
</dbReference>